<evidence type="ECO:0000313" key="2">
    <source>
        <dbReference type="EMBL" id="KAJ1197195.1"/>
    </source>
</evidence>
<accession>A0AAV7V6R3</accession>
<gene>
    <name evidence="2" type="ORF">NDU88_001057</name>
</gene>
<name>A0AAV7V6R3_PLEWA</name>
<comment type="caution">
    <text evidence="2">The sequence shown here is derived from an EMBL/GenBank/DDBJ whole genome shotgun (WGS) entry which is preliminary data.</text>
</comment>
<dbReference type="EMBL" id="JANPWB010000003">
    <property type="protein sequence ID" value="KAJ1197195.1"/>
    <property type="molecule type" value="Genomic_DNA"/>
</dbReference>
<reference evidence="2" key="1">
    <citation type="journal article" date="2022" name="bioRxiv">
        <title>Sequencing and chromosome-scale assembly of the giantPleurodeles waltlgenome.</title>
        <authorList>
            <person name="Brown T."/>
            <person name="Elewa A."/>
            <person name="Iarovenko S."/>
            <person name="Subramanian E."/>
            <person name="Araus A.J."/>
            <person name="Petzold A."/>
            <person name="Susuki M."/>
            <person name="Suzuki K.-i.T."/>
            <person name="Hayashi T."/>
            <person name="Toyoda A."/>
            <person name="Oliveira C."/>
            <person name="Osipova E."/>
            <person name="Leigh N.D."/>
            <person name="Simon A."/>
            <person name="Yun M.H."/>
        </authorList>
    </citation>
    <scope>NUCLEOTIDE SEQUENCE</scope>
    <source>
        <strain evidence="2">20211129_DDA</strain>
        <tissue evidence="2">Liver</tissue>
    </source>
</reference>
<keyword evidence="3" id="KW-1185">Reference proteome</keyword>
<organism evidence="2 3">
    <name type="scientific">Pleurodeles waltl</name>
    <name type="common">Iberian ribbed newt</name>
    <dbReference type="NCBI Taxonomy" id="8319"/>
    <lineage>
        <taxon>Eukaryota</taxon>
        <taxon>Metazoa</taxon>
        <taxon>Chordata</taxon>
        <taxon>Craniata</taxon>
        <taxon>Vertebrata</taxon>
        <taxon>Euteleostomi</taxon>
        <taxon>Amphibia</taxon>
        <taxon>Batrachia</taxon>
        <taxon>Caudata</taxon>
        <taxon>Salamandroidea</taxon>
        <taxon>Salamandridae</taxon>
        <taxon>Pleurodelinae</taxon>
        <taxon>Pleurodeles</taxon>
    </lineage>
</organism>
<feature type="region of interest" description="Disordered" evidence="1">
    <location>
        <begin position="1"/>
        <end position="59"/>
    </location>
</feature>
<feature type="non-terminal residue" evidence="2">
    <location>
        <position position="1"/>
    </location>
</feature>
<evidence type="ECO:0000256" key="1">
    <source>
        <dbReference type="SAM" id="MobiDB-lite"/>
    </source>
</evidence>
<feature type="compositionally biased region" description="Polar residues" evidence="1">
    <location>
        <begin position="32"/>
        <end position="45"/>
    </location>
</feature>
<feature type="non-terminal residue" evidence="2">
    <location>
        <position position="87"/>
    </location>
</feature>
<proteinExistence type="predicted"/>
<dbReference type="Proteomes" id="UP001066276">
    <property type="component" value="Chromosome 2_1"/>
</dbReference>
<sequence>DPEESSFDLDPGSITDREDGVVASQGPCLVTDGTSSSESMRSDVQNPDGCLFSEPDTPRSMQAGLAASSLIVYGPAHNAPPGCKMSY</sequence>
<evidence type="ECO:0000313" key="3">
    <source>
        <dbReference type="Proteomes" id="UP001066276"/>
    </source>
</evidence>
<dbReference type="AlphaFoldDB" id="A0AAV7V6R3"/>
<protein>
    <submittedName>
        <fullName evidence="2">Uncharacterized protein</fullName>
    </submittedName>
</protein>